<gene>
    <name evidence="1" type="ORF">M8818_002870</name>
</gene>
<evidence type="ECO:0000313" key="2">
    <source>
        <dbReference type="Proteomes" id="UP001320706"/>
    </source>
</evidence>
<name>A0ACC3SHJ0_9PEZI</name>
<protein>
    <submittedName>
        <fullName evidence="1">Uncharacterized protein</fullName>
    </submittedName>
</protein>
<evidence type="ECO:0000313" key="1">
    <source>
        <dbReference type="EMBL" id="KAK8213568.1"/>
    </source>
</evidence>
<reference evidence="1" key="1">
    <citation type="submission" date="2024-02" db="EMBL/GenBank/DDBJ databases">
        <title>Metagenome Assembled Genome of Zalaria obscura JY119.</title>
        <authorList>
            <person name="Vighnesh L."/>
            <person name="Jagadeeshwari U."/>
            <person name="Venkata Ramana C."/>
            <person name="Sasikala C."/>
        </authorList>
    </citation>
    <scope>NUCLEOTIDE SEQUENCE</scope>
    <source>
        <strain evidence="1">JY119</strain>
    </source>
</reference>
<organism evidence="1 2">
    <name type="scientific">Zalaria obscura</name>
    <dbReference type="NCBI Taxonomy" id="2024903"/>
    <lineage>
        <taxon>Eukaryota</taxon>
        <taxon>Fungi</taxon>
        <taxon>Dikarya</taxon>
        <taxon>Ascomycota</taxon>
        <taxon>Pezizomycotina</taxon>
        <taxon>Dothideomycetes</taxon>
        <taxon>Dothideomycetidae</taxon>
        <taxon>Dothideales</taxon>
        <taxon>Zalariaceae</taxon>
        <taxon>Zalaria</taxon>
    </lineage>
</organism>
<accession>A0ACC3SHJ0</accession>
<sequence>MTCGQGSAYDCCGPCLNAIPILNPAVFDEAAASDARRAAGQTRGPLEGIPYTIKDSMMYAGMTCASGSPALTEFVAKEDCFVASQLRQAGCVCIGRTNTPPMMASGMHRGAYGRAESPYNLDYLTAAFSSGSSNGSATSTAASFAAFGLGSETVSSGRSPASNNGLVAYTPSRGVISARGIWPLYPTCDVLVPHTRTMEDMMIILDTITATDPENTENFWLEQPFVKIDRPSLPHSFVSLLSGSETSLRGKTIGVPKMYIGKHDPEAQPTVVSPDVVEVWQQARRDLEALGATVVETDFPLVTNYDFNPSTGLTNNVLGFPDDWNSIERSTLVAYSWDDFLLKHAPDTHDGLRTVDGTQLFPRPPNYLPDKYAETKNYMDYPALVELAKKRDRTHDTIFSIPGMPAALPALEAQRKRDLDAWMAALNLDVVVFPAAGDVGRADLDKNDASARHALQTGVKYSNGGRAIRHMGVPTVSVAMGVLATSRMPINLTFVGKSGQDTDLMRYAYAFEQKTRRRVPPPLTPALEAEDSHSKDLDTGETAGEGRGKGNVETASIAITNAKTSPDGNKISVTGTLAGPADPERPNAELEVEVYIDGTKLHPLQVHREKEHDGAWTAEGTYTPFSPPKPLYGGVGRVVGNVVVVALVRRSGRGRGRGRAVAGALELVPQAA</sequence>
<dbReference type="EMBL" id="JAMKPW020000011">
    <property type="protein sequence ID" value="KAK8213568.1"/>
    <property type="molecule type" value="Genomic_DNA"/>
</dbReference>
<proteinExistence type="predicted"/>
<keyword evidence="2" id="KW-1185">Reference proteome</keyword>
<dbReference type="Proteomes" id="UP001320706">
    <property type="component" value="Unassembled WGS sequence"/>
</dbReference>
<comment type="caution">
    <text evidence="1">The sequence shown here is derived from an EMBL/GenBank/DDBJ whole genome shotgun (WGS) entry which is preliminary data.</text>
</comment>